<evidence type="ECO:0000313" key="3">
    <source>
        <dbReference type="Proteomes" id="UP000752647"/>
    </source>
</evidence>
<evidence type="ECO:0000256" key="1">
    <source>
        <dbReference type="SAM" id="MobiDB-lite"/>
    </source>
</evidence>
<feature type="region of interest" description="Disordered" evidence="1">
    <location>
        <begin position="1"/>
        <end position="49"/>
    </location>
</feature>
<organism evidence="2 3">
    <name type="scientific">Leuconostoc gasicomitatum</name>
    <dbReference type="NCBI Taxonomy" id="115778"/>
    <lineage>
        <taxon>Bacteria</taxon>
        <taxon>Bacillati</taxon>
        <taxon>Bacillota</taxon>
        <taxon>Bacilli</taxon>
        <taxon>Lactobacillales</taxon>
        <taxon>Lactobacillaceae</taxon>
        <taxon>Leuconostoc</taxon>
        <taxon>Leuconostoc gelidum group</taxon>
    </lineage>
</organism>
<dbReference type="RefSeq" id="WP_147002004.1">
    <property type="nucleotide sequence ID" value="NZ_JAHBFI010000004.1"/>
</dbReference>
<evidence type="ECO:0000313" key="2">
    <source>
        <dbReference type="EMBL" id="MBZ5961885.1"/>
    </source>
</evidence>
<feature type="compositionally biased region" description="Basic and acidic residues" evidence="1">
    <location>
        <begin position="30"/>
        <end position="39"/>
    </location>
</feature>
<name>A0A9Q3SVV9_9LACO</name>
<dbReference type="Pfam" id="PF17363">
    <property type="entry name" value="DUF5388"/>
    <property type="match status" value="1"/>
</dbReference>
<dbReference type="Proteomes" id="UP000752647">
    <property type="component" value="Unassembled WGS sequence"/>
</dbReference>
<reference evidence="2" key="1">
    <citation type="submission" date="2021-05" db="EMBL/GenBank/DDBJ databases">
        <title>Pangenome of Leuconostoc gelidum warrants species status for Leuconostoc gelidum subsp. gasicomitatum.</title>
        <authorList>
            <person name="Johansson P."/>
            <person name="Sade E."/>
            <person name="Hultman J."/>
            <person name="Auvinen P."/>
            <person name="Bjorkroth J."/>
        </authorList>
    </citation>
    <scope>NUCLEOTIDE SEQUENCE</scope>
    <source>
        <strain evidence="2">A.21.4</strain>
    </source>
</reference>
<gene>
    <name evidence="2" type="ORF">KIJ12_01725</name>
</gene>
<comment type="caution">
    <text evidence="2">The sequence shown here is derived from an EMBL/GenBank/DDBJ whole genome shotgun (WGS) entry which is preliminary data.</text>
</comment>
<proteinExistence type="predicted"/>
<dbReference type="AlphaFoldDB" id="A0A9Q3SVV9"/>
<accession>A0A9Q3SVV9</accession>
<dbReference type="EMBL" id="JAHBFI010000004">
    <property type="protein sequence ID" value="MBZ5961885.1"/>
    <property type="molecule type" value="Genomic_DNA"/>
</dbReference>
<dbReference type="InterPro" id="IPR035528">
    <property type="entry name" value="DUF5388"/>
</dbReference>
<protein>
    <submittedName>
        <fullName evidence="2">Uncharacterized protein</fullName>
    </submittedName>
</protein>
<sequence length="120" mass="13824">MSLVQNNNKKTKVIPRGTDIKPQQQFSINDLEKNKETKKNTTSSTFKYTPTDTSIKVDTKIRDMINTLSLMGYGDNQKEVIQNALDHVLNDMAPETKRSFDTQYQVLENKTIKLMKKKLV</sequence>